<keyword evidence="8" id="KW-1185">Reference proteome</keyword>
<name>A0ABM1M1E9_NICVS</name>
<evidence type="ECO:0000256" key="5">
    <source>
        <dbReference type="SAM" id="Phobius"/>
    </source>
</evidence>
<sequence length="556" mass="62489">MGAGIIRCLLLYGSLLIVAIECQICDRPETFSPECVAGVANNLSRTKGGHIGIVAARINDLMDAPKTSLLVAQETYNSTDKVLRSLDMSVGAIADDHLVLRDSHLLIHIFNARTTNIAGVIVYENDEGFISDAEIYRNTSLDKALQIGHFKAAAYMPEDLLEQIIADVQKPIVAVTVFLKDGLFALRDQSLGEVVFGVIIPDFRGKFVTPMKLAFKIAEGDNREKDCAHWIYNDGMTNGKWDEGQDSNVCGAVEVCEYYEVTHSGMLVSGGDDDRKKHRDALELITFIGCSLSFVSLLGIFITGILFSKWRANKGNIILLNYALATLFEIITMYVSKYFRETALCDKTWCFVSGLFFHYFVLAQFFWVLIISYLQYKRYVQIIGVPTNKLILKSCLIAWLGPLPMIILLCFFFDGNFVNNNADVCYPSGWPLYVALIAPIVIIVLVNFGVFAMILKSIFHDNMEIPRLADNVMILRVRLVFLLFFQLGLCWIFLFLGKISIVFTYLFVITAPNQGVVVFLLFIVFNRASNQFYKQMCGCDPKKFNGRVQEPSTRST</sequence>
<feature type="chain" id="PRO_5045669688" evidence="6">
    <location>
        <begin position="23"/>
        <end position="556"/>
    </location>
</feature>
<feature type="domain" description="G-protein coupled receptors family 2 profile 2" evidence="7">
    <location>
        <begin position="282"/>
        <end position="526"/>
    </location>
</feature>
<feature type="transmembrane region" description="Helical" evidence="5">
    <location>
        <begin position="284"/>
        <end position="307"/>
    </location>
</feature>
<dbReference type="SUPFAM" id="SSF81321">
    <property type="entry name" value="Family A G protein-coupled receptor-like"/>
    <property type="match status" value="1"/>
</dbReference>
<dbReference type="PANTHER" id="PTHR47767">
    <property type="entry name" value="ADHESION G PROTEIN-COUPLED RECEPTOR G7"/>
    <property type="match status" value="1"/>
</dbReference>
<evidence type="ECO:0000313" key="9">
    <source>
        <dbReference type="RefSeq" id="XP_017768399.1"/>
    </source>
</evidence>
<gene>
    <name evidence="9" type="primary">LOC108556702</name>
</gene>
<keyword evidence="4 5" id="KW-0472">Membrane</keyword>
<evidence type="ECO:0000256" key="2">
    <source>
        <dbReference type="ARBA" id="ARBA00022692"/>
    </source>
</evidence>
<evidence type="ECO:0000259" key="7">
    <source>
        <dbReference type="PROSITE" id="PS50261"/>
    </source>
</evidence>
<dbReference type="InterPro" id="IPR053066">
    <property type="entry name" value="ADGR_G7"/>
</dbReference>
<dbReference type="Pfam" id="PF00002">
    <property type="entry name" value="7tm_2"/>
    <property type="match status" value="1"/>
</dbReference>
<evidence type="ECO:0000256" key="1">
    <source>
        <dbReference type="ARBA" id="ARBA00004141"/>
    </source>
</evidence>
<dbReference type="CDD" id="cd15040">
    <property type="entry name" value="7tmB2_Adhesion"/>
    <property type="match status" value="1"/>
</dbReference>
<dbReference type="Gene3D" id="1.20.1070.10">
    <property type="entry name" value="Rhodopsin 7-helix transmembrane proteins"/>
    <property type="match status" value="1"/>
</dbReference>
<organism evidence="8 9">
    <name type="scientific">Nicrophorus vespilloides</name>
    <name type="common">Boreal carrion beetle</name>
    <dbReference type="NCBI Taxonomy" id="110193"/>
    <lineage>
        <taxon>Eukaryota</taxon>
        <taxon>Metazoa</taxon>
        <taxon>Ecdysozoa</taxon>
        <taxon>Arthropoda</taxon>
        <taxon>Hexapoda</taxon>
        <taxon>Insecta</taxon>
        <taxon>Pterygota</taxon>
        <taxon>Neoptera</taxon>
        <taxon>Endopterygota</taxon>
        <taxon>Coleoptera</taxon>
        <taxon>Polyphaga</taxon>
        <taxon>Staphyliniformia</taxon>
        <taxon>Silphidae</taxon>
        <taxon>Nicrophorinae</taxon>
        <taxon>Nicrophorus</taxon>
    </lineage>
</organism>
<dbReference type="PROSITE" id="PS50261">
    <property type="entry name" value="G_PROTEIN_RECEP_F2_4"/>
    <property type="match status" value="1"/>
</dbReference>
<keyword evidence="6" id="KW-0732">Signal</keyword>
<feature type="transmembrane region" description="Helical" evidence="5">
    <location>
        <begin position="396"/>
        <end position="418"/>
    </location>
</feature>
<dbReference type="GeneID" id="108556702"/>
<evidence type="ECO:0000256" key="4">
    <source>
        <dbReference type="ARBA" id="ARBA00023136"/>
    </source>
</evidence>
<dbReference type="Proteomes" id="UP000695000">
    <property type="component" value="Unplaced"/>
</dbReference>
<feature type="transmembrane region" description="Helical" evidence="5">
    <location>
        <begin position="319"/>
        <end position="336"/>
    </location>
</feature>
<feature type="transmembrane region" description="Helical" evidence="5">
    <location>
        <begin position="502"/>
        <end position="525"/>
    </location>
</feature>
<proteinExistence type="predicted"/>
<feature type="transmembrane region" description="Helical" evidence="5">
    <location>
        <begin position="475"/>
        <end position="496"/>
    </location>
</feature>
<keyword evidence="2 5" id="KW-0812">Transmembrane</keyword>
<dbReference type="RefSeq" id="XP_017768399.1">
    <property type="nucleotide sequence ID" value="XM_017912910.1"/>
</dbReference>
<keyword evidence="3 5" id="KW-1133">Transmembrane helix</keyword>
<evidence type="ECO:0000313" key="8">
    <source>
        <dbReference type="Proteomes" id="UP000695000"/>
    </source>
</evidence>
<dbReference type="PRINTS" id="PR00249">
    <property type="entry name" value="GPCRSECRETIN"/>
</dbReference>
<comment type="subcellular location">
    <subcellularLocation>
        <location evidence="1">Membrane</location>
        <topology evidence="1">Multi-pass membrane protein</topology>
    </subcellularLocation>
</comment>
<dbReference type="PANTHER" id="PTHR47767:SF1">
    <property type="entry name" value="ADHESION G PROTEIN-COUPLED RECEPTOR G7"/>
    <property type="match status" value="1"/>
</dbReference>
<reference evidence="9" key="1">
    <citation type="submission" date="2025-08" db="UniProtKB">
        <authorList>
            <consortium name="RefSeq"/>
        </authorList>
    </citation>
    <scope>IDENTIFICATION</scope>
    <source>
        <tissue evidence="9">Whole Larva</tissue>
    </source>
</reference>
<feature type="signal peptide" evidence="6">
    <location>
        <begin position="1"/>
        <end position="22"/>
    </location>
</feature>
<feature type="transmembrane region" description="Helical" evidence="5">
    <location>
        <begin position="430"/>
        <end position="455"/>
    </location>
</feature>
<evidence type="ECO:0000256" key="3">
    <source>
        <dbReference type="ARBA" id="ARBA00022989"/>
    </source>
</evidence>
<accession>A0ABM1M1E9</accession>
<feature type="transmembrane region" description="Helical" evidence="5">
    <location>
        <begin position="356"/>
        <end position="376"/>
    </location>
</feature>
<evidence type="ECO:0000256" key="6">
    <source>
        <dbReference type="SAM" id="SignalP"/>
    </source>
</evidence>
<dbReference type="InterPro" id="IPR000832">
    <property type="entry name" value="GPCR_2_secretin-like"/>
</dbReference>
<dbReference type="InterPro" id="IPR017981">
    <property type="entry name" value="GPCR_2-like_7TM"/>
</dbReference>
<protein>
    <submittedName>
        <fullName evidence="9">G-protein coupled receptor 126-like</fullName>
    </submittedName>
</protein>